<dbReference type="Proteomes" id="UP001552521">
    <property type="component" value="Unassembled WGS sequence"/>
</dbReference>
<protein>
    <submittedName>
        <fullName evidence="7">FAD/NAD(P)-binding oxidoreductase</fullName>
        <ecNumber evidence="7">1.-.-.-</ecNumber>
    </submittedName>
</protein>
<dbReference type="InterPro" id="IPR036188">
    <property type="entry name" value="FAD/NAD-bd_sf"/>
</dbReference>
<dbReference type="PANTHER" id="PTHR43557:SF2">
    <property type="entry name" value="RIESKE DOMAIN-CONTAINING PROTEIN-RELATED"/>
    <property type="match status" value="1"/>
</dbReference>
<evidence type="ECO:0000256" key="3">
    <source>
        <dbReference type="ARBA" id="ARBA00022827"/>
    </source>
</evidence>
<evidence type="ECO:0000256" key="4">
    <source>
        <dbReference type="ARBA" id="ARBA00023002"/>
    </source>
</evidence>
<dbReference type="RefSeq" id="WP_364601311.1">
    <property type="nucleotide sequence ID" value="NZ_JBFAQK010000089.1"/>
</dbReference>
<dbReference type="EC" id="1.-.-.-" evidence="7"/>
<dbReference type="PRINTS" id="PR00368">
    <property type="entry name" value="FADPNR"/>
</dbReference>
<evidence type="ECO:0000313" key="8">
    <source>
        <dbReference type="Proteomes" id="UP001552521"/>
    </source>
</evidence>
<evidence type="ECO:0000256" key="2">
    <source>
        <dbReference type="ARBA" id="ARBA00022630"/>
    </source>
</evidence>
<proteinExistence type="predicted"/>
<dbReference type="Gene3D" id="3.30.390.30">
    <property type="match status" value="1"/>
</dbReference>
<dbReference type="PANTHER" id="PTHR43557">
    <property type="entry name" value="APOPTOSIS-INDUCING FACTOR 1"/>
    <property type="match status" value="1"/>
</dbReference>
<dbReference type="PRINTS" id="PR00411">
    <property type="entry name" value="PNDRDTASEI"/>
</dbReference>
<dbReference type="SUPFAM" id="SSF55424">
    <property type="entry name" value="FAD/NAD-linked reductases, dimerisation (C-terminal) domain"/>
    <property type="match status" value="1"/>
</dbReference>
<evidence type="ECO:0000256" key="1">
    <source>
        <dbReference type="ARBA" id="ARBA00001974"/>
    </source>
</evidence>
<comment type="cofactor">
    <cofactor evidence="1">
        <name>FAD</name>
        <dbReference type="ChEBI" id="CHEBI:57692"/>
    </cofactor>
</comment>
<dbReference type="Gene3D" id="3.50.50.60">
    <property type="entry name" value="FAD/NAD(P)-binding domain"/>
    <property type="match status" value="2"/>
</dbReference>
<dbReference type="InterPro" id="IPR028202">
    <property type="entry name" value="Reductase_C"/>
</dbReference>
<evidence type="ECO:0000259" key="6">
    <source>
        <dbReference type="Pfam" id="PF14759"/>
    </source>
</evidence>
<keyword evidence="4 7" id="KW-0560">Oxidoreductase</keyword>
<keyword evidence="3" id="KW-0274">FAD</keyword>
<dbReference type="InterPro" id="IPR023753">
    <property type="entry name" value="FAD/NAD-binding_dom"/>
</dbReference>
<evidence type="ECO:0000259" key="5">
    <source>
        <dbReference type="Pfam" id="PF07992"/>
    </source>
</evidence>
<dbReference type="SUPFAM" id="SSF51905">
    <property type="entry name" value="FAD/NAD(P)-binding domain"/>
    <property type="match status" value="2"/>
</dbReference>
<feature type="domain" description="Reductase C-terminal" evidence="6">
    <location>
        <begin position="328"/>
        <end position="392"/>
    </location>
</feature>
<dbReference type="InterPro" id="IPR050446">
    <property type="entry name" value="FAD-oxidoreductase/Apoptosis"/>
</dbReference>
<name>A0ABV3I495_9ACTN</name>
<gene>
    <name evidence="7" type="ORF">AB0K36_33245</name>
</gene>
<dbReference type="GO" id="GO:0016491">
    <property type="term" value="F:oxidoreductase activity"/>
    <property type="evidence" value="ECO:0007669"/>
    <property type="project" value="UniProtKB-KW"/>
</dbReference>
<keyword evidence="2" id="KW-0285">Flavoprotein</keyword>
<keyword evidence="8" id="KW-1185">Reference proteome</keyword>
<reference evidence="7 8" key="1">
    <citation type="submission" date="2024-06" db="EMBL/GenBank/DDBJ databases">
        <title>The Natural Products Discovery Center: Release of the First 8490 Sequenced Strains for Exploring Actinobacteria Biosynthetic Diversity.</title>
        <authorList>
            <person name="Kalkreuter E."/>
            <person name="Kautsar S.A."/>
            <person name="Yang D."/>
            <person name="Bader C.D."/>
            <person name="Teijaro C.N."/>
            <person name="Fluegel L."/>
            <person name="Davis C.M."/>
            <person name="Simpson J.R."/>
            <person name="Lauterbach L."/>
            <person name="Steele A.D."/>
            <person name="Gui C."/>
            <person name="Meng S."/>
            <person name="Li G."/>
            <person name="Viehrig K."/>
            <person name="Ye F."/>
            <person name="Su P."/>
            <person name="Kiefer A.F."/>
            <person name="Nichols A."/>
            <person name="Cepeda A.J."/>
            <person name="Yan W."/>
            <person name="Fan B."/>
            <person name="Jiang Y."/>
            <person name="Adhikari A."/>
            <person name="Zheng C.-J."/>
            <person name="Schuster L."/>
            <person name="Cowan T.M."/>
            <person name="Smanski M.J."/>
            <person name="Chevrette M.G."/>
            <person name="De Carvalho L.P.S."/>
            <person name="Shen B."/>
        </authorList>
    </citation>
    <scope>NUCLEOTIDE SEQUENCE [LARGE SCALE GENOMIC DNA]</scope>
    <source>
        <strain evidence="7 8">NPDC049344</strain>
    </source>
</reference>
<feature type="domain" description="FAD/NAD(P)-binding" evidence="5">
    <location>
        <begin position="6"/>
        <end position="306"/>
    </location>
</feature>
<organism evidence="7 8">
    <name type="scientific">Streptomyces kurssanovii</name>
    <dbReference type="NCBI Taxonomy" id="67312"/>
    <lineage>
        <taxon>Bacteria</taxon>
        <taxon>Bacillati</taxon>
        <taxon>Actinomycetota</taxon>
        <taxon>Actinomycetes</taxon>
        <taxon>Kitasatosporales</taxon>
        <taxon>Streptomycetaceae</taxon>
        <taxon>Streptomyces</taxon>
    </lineage>
</organism>
<dbReference type="InterPro" id="IPR016156">
    <property type="entry name" value="FAD/NAD-linked_Rdtase_dimer_sf"/>
</dbReference>
<evidence type="ECO:0000313" key="7">
    <source>
        <dbReference type="EMBL" id="MEV4685634.1"/>
    </source>
</evidence>
<dbReference type="Pfam" id="PF14759">
    <property type="entry name" value="Reductase_C"/>
    <property type="match status" value="1"/>
</dbReference>
<dbReference type="EMBL" id="JBFAQK010000089">
    <property type="protein sequence ID" value="MEV4685634.1"/>
    <property type="molecule type" value="Genomic_DNA"/>
</dbReference>
<dbReference type="Pfam" id="PF07992">
    <property type="entry name" value="Pyr_redox_2"/>
    <property type="match status" value="1"/>
</dbReference>
<sequence>MHRPRNILIVGASLAGLRAAEALRAAGHRGHLTLVGAENRPPYDRPPLSKEFLTGERTPESLSLGPTAHLGLTERYGHPAVHLDTAGREVHLDDGSVLAYDGLVIATGAGPRPWPGPLPATGVHTIRTLEDARALKDALTGARRHLLVAGAGFIGCEVASVARGLGHDVTLVSSEPLPLSGATGDEAAGFLTRLHHDAGVEILTRSTVTAVHGRTRVTGVTVDNATDISADTALLALGARPHTDWLDGSGLRLERGLLTDEYTRALDTHGRPRSDIVAAGDITRFPHPHTPGPISLGHWSNAVEQARCAAHNLLHPRRPTPYRPVASFWSTQYGVRFRAVGLPRYADHAEIRELDHDKRRLEVAYYRRGHLVGALTAGRAARVTAYRSELARSLAGIAPLPAAS</sequence>
<comment type="caution">
    <text evidence="7">The sequence shown here is derived from an EMBL/GenBank/DDBJ whole genome shotgun (WGS) entry which is preliminary data.</text>
</comment>
<accession>A0ABV3I495</accession>